<feature type="domain" description="Sulfotransferase" evidence="3">
    <location>
        <begin position="55"/>
        <end position="204"/>
    </location>
</feature>
<dbReference type="InterPro" id="IPR000863">
    <property type="entry name" value="Sulfotransferase_dom"/>
</dbReference>
<evidence type="ECO:0000259" key="3">
    <source>
        <dbReference type="Pfam" id="PF00685"/>
    </source>
</evidence>
<dbReference type="SUPFAM" id="SSF52540">
    <property type="entry name" value="P-loop containing nucleoside triphosphate hydrolases"/>
    <property type="match status" value="1"/>
</dbReference>
<sequence>MEDYPRQHASLSEIQVIPQVKDPVYDGLSFPKFLELMTDTEKKITAIKNLESRSDDILICAYPKSGTHWVCEIVAQIISGKAEYSERSKGGLFLEAQPLGELAELPSPRSLNSHLPFRMLPRKHFRLKAKTILVIRNPKDVAVSLFHHSQKDTRGGMIGKSWEEFFQTYIDNKLIECGIRFTSSEIIRKWLLKSQDQDSFIFDYVNSKKRNEVFDDLYEKEMKDSKLRITFNK</sequence>
<proteinExistence type="inferred from homology"/>
<dbReference type="Pfam" id="PF00685">
    <property type="entry name" value="Sulfotransfer_1"/>
    <property type="match status" value="1"/>
</dbReference>
<name>A0ABQ9E5U1_TEGGR</name>
<dbReference type="Proteomes" id="UP001217089">
    <property type="component" value="Unassembled WGS sequence"/>
</dbReference>
<protein>
    <recommendedName>
        <fullName evidence="3">Sulfotransferase domain-containing protein</fullName>
    </recommendedName>
</protein>
<comment type="similarity">
    <text evidence="1">Belongs to the sulfotransferase 1 family.</text>
</comment>
<comment type="caution">
    <text evidence="4">The sequence shown here is derived from an EMBL/GenBank/DDBJ whole genome shotgun (WGS) entry which is preliminary data.</text>
</comment>
<evidence type="ECO:0000313" key="5">
    <source>
        <dbReference type="Proteomes" id="UP001217089"/>
    </source>
</evidence>
<dbReference type="EMBL" id="JARBDR010000921">
    <property type="protein sequence ID" value="KAJ8299111.1"/>
    <property type="molecule type" value="Genomic_DNA"/>
</dbReference>
<keyword evidence="5" id="KW-1185">Reference proteome</keyword>
<organism evidence="4 5">
    <name type="scientific">Tegillarca granosa</name>
    <name type="common">Malaysian cockle</name>
    <name type="synonym">Anadara granosa</name>
    <dbReference type="NCBI Taxonomy" id="220873"/>
    <lineage>
        <taxon>Eukaryota</taxon>
        <taxon>Metazoa</taxon>
        <taxon>Spiralia</taxon>
        <taxon>Lophotrochozoa</taxon>
        <taxon>Mollusca</taxon>
        <taxon>Bivalvia</taxon>
        <taxon>Autobranchia</taxon>
        <taxon>Pteriomorphia</taxon>
        <taxon>Arcoida</taxon>
        <taxon>Arcoidea</taxon>
        <taxon>Arcidae</taxon>
        <taxon>Tegillarca</taxon>
    </lineage>
</organism>
<dbReference type="InterPro" id="IPR027417">
    <property type="entry name" value="P-loop_NTPase"/>
</dbReference>
<accession>A0ABQ9E5U1</accession>
<evidence type="ECO:0000313" key="4">
    <source>
        <dbReference type="EMBL" id="KAJ8299111.1"/>
    </source>
</evidence>
<dbReference type="Gene3D" id="3.40.50.300">
    <property type="entry name" value="P-loop containing nucleotide triphosphate hydrolases"/>
    <property type="match status" value="1"/>
</dbReference>
<dbReference type="PANTHER" id="PTHR11783">
    <property type="entry name" value="SULFOTRANSFERASE SULT"/>
    <property type="match status" value="1"/>
</dbReference>
<evidence type="ECO:0000256" key="1">
    <source>
        <dbReference type="ARBA" id="ARBA00005771"/>
    </source>
</evidence>
<keyword evidence="2" id="KW-0808">Transferase</keyword>
<evidence type="ECO:0000256" key="2">
    <source>
        <dbReference type="ARBA" id="ARBA00022679"/>
    </source>
</evidence>
<reference evidence="4 5" key="1">
    <citation type="submission" date="2022-12" db="EMBL/GenBank/DDBJ databases">
        <title>Chromosome-level genome of Tegillarca granosa.</title>
        <authorList>
            <person name="Kim J."/>
        </authorList>
    </citation>
    <scope>NUCLEOTIDE SEQUENCE [LARGE SCALE GENOMIC DNA]</scope>
    <source>
        <strain evidence="4">Teg-2019</strain>
        <tissue evidence="4">Adductor muscle</tissue>
    </source>
</reference>
<gene>
    <name evidence="4" type="ORF">KUTeg_023171</name>
</gene>